<dbReference type="InterPro" id="IPR013785">
    <property type="entry name" value="Aldolase_TIM"/>
</dbReference>
<dbReference type="EMBL" id="RKHL01000001">
    <property type="protein sequence ID" value="ROR82273.1"/>
    <property type="molecule type" value="Genomic_DNA"/>
</dbReference>
<protein>
    <submittedName>
        <fullName evidence="3">N-acetylneuraminate synthase</fullName>
    </submittedName>
</protein>
<name>A0A3N2C456_9MICO</name>
<dbReference type="Proteomes" id="UP000266915">
    <property type="component" value="Unassembled WGS sequence"/>
</dbReference>
<dbReference type="RefSeq" id="WP_085513182.1">
    <property type="nucleotide sequence ID" value="NZ_FXAP01000005.1"/>
</dbReference>
<sequence>MSIHQDANDTTDLDGRTQPSPVRIDGIPVGGGAPAYVIGEIGLNHNGDVELAKRLIDVAADAGAQAVKFQKRTPEISTPAHMRDVPRQTPWGEMSYLEYRYRVEFDREQYIEIGDHATLRGLSWFASPWDEPSVDFLEDLGVSAHKVASASVTDSGLLTRLAATGKPIILSTGMSTLEQIDRAVEILRGSPLVILHATSTYPLPAEEANLRMIDSLAARYPGVPIGYSGHETGLQISLAAVALGATMVERHITLDRAMWGSDHAASLEPHGFSNLVRDIRVIETAMGDGVKRIFPGELAPLAKLRRVDA</sequence>
<dbReference type="SUPFAM" id="SSF51569">
    <property type="entry name" value="Aldolase"/>
    <property type="match status" value="1"/>
</dbReference>
<dbReference type="Pfam" id="PF03102">
    <property type="entry name" value="NeuB"/>
    <property type="match status" value="1"/>
</dbReference>
<dbReference type="GO" id="GO:0016051">
    <property type="term" value="P:carbohydrate biosynthetic process"/>
    <property type="evidence" value="ECO:0007669"/>
    <property type="project" value="InterPro"/>
</dbReference>
<feature type="domain" description="PseI/NeuA/B-like" evidence="2">
    <location>
        <begin position="55"/>
        <end position="291"/>
    </location>
</feature>
<dbReference type="PANTHER" id="PTHR42966:SF3">
    <property type="entry name" value="BLR5971 PROTEIN"/>
    <property type="match status" value="1"/>
</dbReference>
<accession>A0A3N2C456</accession>
<dbReference type="InterPro" id="IPR013132">
    <property type="entry name" value="PseI/NeuA/B-like_N"/>
</dbReference>
<evidence type="ECO:0000313" key="4">
    <source>
        <dbReference type="Proteomes" id="UP000266915"/>
    </source>
</evidence>
<comment type="caution">
    <text evidence="3">The sequence shown here is derived from an EMBL/GenBank/DDBJ whole genome shotgun (WGS) entry which is preliminary data.</text>
</comment>
<evidence type="ECO:0000256" key="1">
    <source>
        <dbReference type="SAM" id="MobiDB-lite"/>
    </source>
</evidence>
<keyword evidence="4" id="KW-1185">Reference proteome</keyword>
<dbReference type="PANTHER" id="PTHR42966">
    <property type="entry name" value="N-ACETYLNEURAMINATE SYNTHASE"/>
    <property type="match status" value="1"/>
</dbReference>
<feature type="region of interest" description="Disordered" evidence="1">
    <location>
        <begin position="1"/>
        <end position="23"/>
    </location>
</feature>
<proteinExistence type="predicted"/>
<dbReference type="InterPro" id="IPR051690">
    <property type="entry name" value="PseI-like"/>
</dbReference>
<dbReference type="Gene3D" id="3.20.20.70">
    <property type="entry name" value="Aldolase class I"/>
    <property type="match status" value="1"/>
</dbReference>
<dbReference type="AlphaFoldDB" id="A0A3N2C456"/>
<reference evidence="3 4" key="1">
    <citation type="submission" date="2018-11" db="EMBL/GenBank/DDBJ databases">
        <title>Sequencing the genomes of 1000 actinobacteria strains.</title>
        <authorList>
            <person name="Klenk H.-P."/>
        </authorList>
    </citation>
    <scope>NUCLEOTIDE SEQUENCE [LARGE SCALE GENOMIC DNA]</scope>
    <source>
        <strain evidence="3 4">DSM 14012</strain>
    </source>
</reference>
<evidence type="ECO:0000259" key="2">
    <source>
        <dbReference type="Pfam" id="PF03102"/>
    </source>
</evidence>
<evidence type="ECO:0000313" key="3">
    <source>
        <dbReference type="EMBL" id="ROR82273.1"/>
    </source>
</evidence>
<dbReference type="GO" id="GO:0047444">
    <property type="term" value="F:N-acylneuraminate-9-phosphate synthase activity"/>
    <property type="evidence" value="ECO:0007669"/>
    <property type="project" value="TreeGrafter"/>
</dbReference>
<organism evidence="3 4">
    <name type="scientific">Plantibacter flavus</name>
    <dbReference type="NCBI Taxonomy" id="150123"/>
    <lineage>
        <taxon>Bacteria</taxon>
        <taxon>Bacillati</taxon>
        <taxon>Actinomycetota</taxon>
        <taxon>Actinomycetes</taxon>
        <taxon>Micrococcales</taxon>
        <taxon>Microbacteriaceae</taxon>
        <taxon>Plantibacter</taxon>
    </lineage>
</organism>
<gene>
    <name evidence="3" type="ORF">EDD42_2361</name>
</gene>